<dbReference type="PANTHER" id="PTHR32176:SF92">
    <property type="entry name" value="XYLOSE ISOMERASE"/>
    <property type="match status" value="1"/>
</dbReference>
<proteinExistence type="inferred from homology"/>
<reference evidence="5" key="1">
    <citation type="submission" date="2021-06" db="EMBL/GenBank/DDBJ databases">
        <authorList>
            <person name="Kallberg Y."/>
            <person name="Tangrot J."/>
            <person name="Rosling A."/>
        </authorList>
    </citation>
    <scope>NUCLEOTIDE SEQUENCE</scope>
    <source>
        <strain evidence="5">MA453B</strain>
    </source>
</reference>
<dbReference type="GO" id="GO:0047372">
    <property type="term" value="F:monoacylglycerol lipase activity"/>
    <property type="evidence" value="ECO:0007669"/>
    <property type="project" value="TreeGrafter"/>
</dbReference>
<evidence type="ECO:0000313" key="6">
    <source>
        <dbReference type="Proteomes" id="UP000789405"/>
    </source>
</evidence>
<feature type="non-terminal residue" evidence="5">
    <location>
        <position position="428"/>
    </location>
</feature>
<keyword evidence="2 3" id="KW-0443">Lipid metabolism</keyword>
<dbReference type="InterPro" id="IPR002641">
    <property type="entry name" value="PNPLA_dom"/>
</dbReference>
<organism evidence="5 6">
    <name type="scientific">Dentiscutata erythropus</name>
    <dbReference type="NCBI Taxonomy" id="1348616"/>
    <lineage>
        <taxon>Eukaryota</taxon>
        <taxon>Fungi</taxon>
        <taxon>Fungi incertae sedis</taxon>
        <taxon>Mucoromycota</taxon>
        <taxon>Glomeromycotina</taxon>
        <taxon>Glomeromycetes</taxon>
        <taxon>Diversisporales</taxon>
        <taxon>Gigasporaceae</taxon>
        <taxon>Dentiscutata</taxon>
    </lineage>
</organism>
<evidence type="ECO:0000259" key="4">
    <source>
        <dbReference type="PROSITE" id="PS51635"/>
    </source>
</evidence>
<dbReference type="GO" id="GO:0046486">
    <property type="term" value="P:glycerolipid metabolic process"/>
    <property type="evidence" value="ECO:0007669"/>
    <property type="project" value="UniProtKB-ARBA"/>
</dbReference>
<protein>
    <submittedName>
        <fullName evidence="5">2110_t:CDS:1</fullName>
    </submittedName>
</protein>
<keyword evidence="6" id="KW-1185">Reference proteome</keyword>
<feature type="short sequence motif" description="GXSXG" evidence="3">
    <location>
        <begin position="63"/>
        <end position="67"/>
    </location>
</feature>
<feature type="domain" description="PNPLA" evidence="4">
    <location>
        <begin position="8"/>
        <end position="310"/>
    </location>
</feature>
<feature type="active site" description="Nucleophile" evidence="3">
    <location>
        <position position="65"/>
    </location>
</feature>
<feature type="short sequence motif" description="GXGXXG" evidence="3">
    <location>
        <begin position="12"/>
        <end position="17"/>
    </location>
</feature>
<dbReference type="Gene3D" id="3.40.1090.10">
    <property type="entry name" value="Cytosolic phospholipase A2 catalytic domain"/>
    <property type="match status" value="1"/>
</dbReference>
<dbReference type="OrthoDB" id="1658288at2759"/>
<feature type="short sequence motif" description="DGA/G" evidence="3">
    <location>
        <begin position="297"/>
        <end position="299"/>
    </location>
</feature>
<evidence type="ECO:0000256" key="1">
    <source>
        <dbReference type="ARBA" id="ARBA00010240"/>
    </source>
</evidence>
<dbReference type="Proteomes" id="UP000789405">
    <property type="component" value="Unassembled WGS sequence"/>
</dbReference>
<keyword evidence="3" id="KW-0442">Lipid degradation</keyword>
<dbReference type="GO" id="GO:0016042">
    <property type="term" value="P:lipid catabolic process"/>
    <property type="evidence" value="ECO:0007669"/>
    <property type="project" value="UniProtKB-UniRule"/>
</dbReference>
<feature type="active site" description="Proton acceptor" evidence="3">
    <location>
        <position position="297"/>
    </location>
</feature>
<dbReference type="Pfam" id="PF01734">
    <property type="entry name" value="Patatin"/>
    <property type="match status" value="1"/>
</dbReference>
<evidence type="ECO:0000313" key="5">
    <source>
        <dbReference type="EMBL" id="CAG8727927.1"/>
    </source>
</evidence>
<dbReference type="GO" id="GO:0004620">
    <property type="term" value="F:phospholipase activity"/>
    <property type="evidence" value="ECO:0007669"/>
    <property type="project" value="TreeGrafter"/>
</dbReference>
<dbReference type="SUPFAM" id="SSF52151">
    <property type="entry name" value="FabD/lysophospholipase-like"/>
    <property type="match status" value="1"/>
</dbReference>
<sequence>MEDTKFILSIDGGGFRGLIPAIILSEIEKRVTDEIKKRVTDEIKKEHQDVDIRCADLFDIMAGTSTGSIIALSLSIAEKNNRPKFNAESIVNFYKEHGYDVFPAYSNFNKVWSKTDKSSTTSTEKEFIKVEENIKNITDVTEKKTDVITEKKTDVIIKNKTDATIKNETDATIKNKVDATITENKTDITISTASKNTTIMAYLEAFAVANNPWMPKYLPKPFEDLLEQSFKQTKLKDTINDMIVIIPSYDITNSEYILFTNNNIEHKELFMKDVIRASAAAPTFFPAKQIGTNYFIDGGVFSNNPTVVAYLEAKKMYPNSKFVVVSLGTGYYKEPLECYKNCGIVQWLKPLINLLFNSEVDNHDTIMKHFAKFDGTRYFRIQLQLTKDDNTIDDASEKEAIKLTKLAYEAIDDPKNNFKEIIDLLVDK</sequence>
<dbReference type="PROSITE" id="PS51635">
    <property type="entry name" value="PNPLA"/>
    <property type="match status" value="1"/>
</dbReference>
<accession>A0A9N9ICC2</accession>
<dbReference type="EMBL" id="CAJVPY010011552">
    <property type="protein sequence ID" value="CAG8727927.1"/>
    <property type="molecule type" value="Genomic_DNA"/>
</dbReference>
<comment type="similarity">
    <text evidence="1">Belongs to the patatin family.</text>
</comment>
<gene>
    <name evidence="5" type="ORF">DERYTH_LOCUS14867</name>
</gene>
<dbReference type="AlphaFoldDB" id="A0A9N9ICC2"/>
<dbReference type="PANTHER" id="PTHR32176">
    <property type="entry name" value="XYLOSE ISOMERASE"/>
    <property type="match status" value="1"/>
</dbReference>
<evidence type="ECO:0000256" key="3">
    <source>
        <dbReference type="PROSITE-ProRule" id="PRU01161"/>
    </source>
</evidence>
<evidence type="ECO:0000256" key="2">
    <source>
        <dbReference type="ARBA" id="ARBA00023098"/>
    </source>
</evidence>
<comment type="caution">
    <text evidence="5">The sequence shown here is derived from an EMBL/GenBank/DDBJ whole genome shotgun (WGS) entry which is preliminary data.</text>
</comment>
<keyword evidence="3" id="KW-0378">Hydrolase</keyword>
<name>A0A9N9ICC2_9GLOM</name>
<dbReference type="InterPro" id="IPR016035">
    <property type="entry name" value="Acyl_Trfase/lysoPLipase"/>
</dbReference>